<dbReference type="Proteomes" id="UP000240883">
    <property type="component" value="Unassembled WGS sequence"/>
</dbReference>
<protein>
    <submittedName>
        <fullName evidence="1">Uncharacterized protein</fullName>
    </submittedName>
</protein>
<evidence type="ECO:0000313" key="1">
    <source>
        <dbReference type="EMBL" id="PSN67307.1"/>
    </source>
</evidence>
<feature type="non-terminal residue" evidence="1">
    <location>
        <position position="237"/>
    </location>
</feature>
<accession>A0A2T2NPE2</accession>
<name>A0A2T2NPE2_CORCC</name>
<feature type="non-terminal residue" evidence="1">
    <location>
        <position position="1"/>
    </location>
</feature>
<keyword evidence="2" id="KW-1185">Reference proteome</keyword>
<proteinExistence type="predicted"/>
<organism evidence="1 2">
    <name type="scientific">Corynespora cassiicola Philippines</name>
    <dbReference type="NCBI Taxonomy" id="1448308"/>
    <lineage>
        <taxon>Eukaryota</taxon>
        <taxon>Fungi</taxon>
        <taxon>Dikarya</taxon>
        <taxon>Ascomycota</taxon>
        <taxon>Pezizomycotina</taxon>
        <taxon>Dothideomycetes</taxon>
        <taxon>Pleosporomycetidae</taxon>
        <taxon>Pleosporales</taxon>
        <taxon>Corynesporascaceae</taxon>
        <taxon>Corynespora</taxon>
    </lineage>
</organism>
<reference evidence="1 2" key="1">
    <citation type="journal article" date="2018" name="Front. Microbiol.">
        <title>Genome-Wide Analysis of Corynespora cassiicola Leaf Fall Disease Putative Effectors.</title>
        <authorList>
            <person name="Lopez D."/>
            <person name="Ribeiro S."/>
            <person name="Label P."/>
            <person name="Fumanal B."/>
            <person name="Venisse J.S."/>
            <person name="Kohler A."/>
            <person name="de Oliveira R.R."/>
            <person name="Labutti K."/>
            <person name="Lipzen A."/>
            <person name="Lail K."/>
            <person name="Bauer D."/>
            <person name="Ohm R.A."/>
            <person name="Barry K.W."/>
            <person name="Spatafora J."/>
            <person name="Grigoriev I.V."/>
            <person name="Martin F.M."/>
            <person name="Pujade-Renaud V."/>
        </authorList>
    </citation>
    <scope>NUCLEOTIDE SEQUENCE [LARGE SCALE GENOMIC DNA]</scope>
    <source>
        <strain evidence="1 2">Philippines</strain>
    </source>
</reference>
<sequence length="237" mass="26939">QVVKFLLSDAATKLCRPDDEIKDLQDWDEDTTTYSNLLSPFQELLCAVILSRPVSHTLGLRSIRTILNPPYSLTTPEAIQEAGAEKVRQALEDVHTQHKDKTTKEITLIADAVLNNDWVNDLERLRDDCKSVNERETFGKSIKGLGKTGMDIFYRRIQWQWEEIFPFVDPRTKRALGKLGLPGKADELVKLLDECWEEQESDEEGERKRRALVIVMERAIGADLGKKVDQFLAVGAS</sequence>
<gene>
    <name evidence="1" type="ORF">BS50DRAFT_463689</name>
</gene>
<evidence type="ECO:0000313" key="2">
    <source>
        <dbReference type="Proteomes" id="UP000240883"/>
    </source>
</evidence>
<dbReference type="OrthoDB" id="4676at2759"/>
<dbReference type="EMBL" id="KZ678135">
    <property type="protein sequence ID" value="PSN67307.1"/>
    <property type="molecule type" value="Genomic_DNA"/>
</dbReference>
<dbReference type="AlphaFoldDB" id="A0A2T2NPE2"/>